<evidence type="ECO:0000256" key="2">
    <source>
        <dbReference type="ARBA" id="ARBA00011881"/>
    </source>
</evidence>
<dbReference type="InParanoid" id="A0A507ASN5"/>
<dbReference type="PANTHER" id="PTHR12544:SF29">
    <property type="entry name" value="GLUTAMINASE"/>
    <property type="match status" value="1"/>
</dbReference>
<comment type="caution">
    <text evidence="6">The sequence shown here is derived from an EMBL/GenBank/DDBJ whole genome shotgun (WGS) entry which is preliminary data.</text>
</comment>
<dbReference type="GO" id="GO:0004359">
    <property type="term" value="F:glutaminase activity"/>
    <property type="evidence" value="ECO:0007669"/>
    <property type="project" value="UniProtKB-EC"/>
</dbReference>
<dbReference type="InterPro" id="IPR015868">
    <property type="entry name" value="Glutaminase"/>
</dbReference>
<reference evidence="6 7" key="1">
    <citation type="submission" date="2019-06" db="EMBL/GenBank/DDBJ databases">
        <title>Draft genome sequence of the filamentous fungus Phialemoniopsis curvata isolated from diesel fuel.</title>
        <authorList>
            <person name="Varaljay V.A."/>
            <person name="Lyon W.J."/>
            <person name="Crouch A.L."/>
            <person name="Drake C.E."/>
            <person name="Hollomon J.M."/>
            <person name="Nadeau L.J."/>
            <person name="Nunn H.S."/>
            <person name="Stevenson B.S."/>
            <person name="Bojanowski C.L."/>
            <person name="Crookes-Goodson W.J."/>
        </authorList>
    </citation>
    <scope>NUCLEOTIDE SEQUENCE [LARGE SCALE GENOMIC DNA]</scope>
    <source>
        <strain evidence="6 7">D216</strain>
    </source>
</reference>
<dbReference type="GO" id="GO:0006543">
    <property type="term" value="P:L-glutamine catabolic process"/>
    <property type="evidence" value="ECO:0007669"/>
    <property type="project" value="TreeGrafter"/>
</dbReference>
<dbReference type="Pfam" id="PF04960">
    <property type="entry name" value="Glutaminase"/>
    <property type="match status" value="1"/>
</dbReference>
<dbReference type="NCBIfam" id="TIGR03814">
    <property type="entry name" value="Gln_ase"/>
    <property type="match status" value="1"/>
</dbReference>
<dbReference type="HAMAP" id="MF_00313">
    <property type="entry name" value="Glutaminase"/>
    <property type="match status" value="1"/>
</dbReference>
<protein>
    <recommendedName>
        <fullName evidence="3">glutaminase</fullName>
        <ecNumber evidence="3">3.5.1.2</ecNumber>
    </recommendedName>
</protein>
<proteinExistence type="inferred from homology"/>
<dbReference type="GO" id="GO:0006537">
    <property type="term" value="P:glutamate biosynthetic process"/>
    <property type="evidence" value="ECO:0007669"/>
    <property type="project" value="TreeGrafter"/>
</dbReference>
<dbReference type="InterPro" id="IPR012338">
    <property type="entry name" value="Beta-lactam/transpept-like"/>
</dbReference>
<comment type="catalytic activity">
    <reaction evidence="5">
        <text>L-glutamine + H2O = L-glutamate + NH4(+)</text>
        <dbReference type="Rhea" id="RHEA:15889"/>
        <dbReference type="ChEBI" id="CHEBI:15377"/>
        <dbReference type="ChEBI" id="CHEBI:28938"/>
        <dbReference type="ChEBI" id="CHEBI:29985"/>
        <dbReference type="ChEBI" id="CHEBI:58359"/>
        <dbReference type="EC" id="3.5.1.2"/>
    </reaction>
</comment>
<comment type="subunit">
    <text evidence="2">Homotetramer.</text>
</comment>
<keyword evidence="7" id="KW-1185">Reference proteome</keyword>
<keyword evidence="4" id="KW-0378">Hydrolase</keyword>
<evidence type="ECO:0000256" key="1">
    <source>
        <dbReference type="ARBA" id="ARBA00011076"/>
    </source>
</evidence>
<dbReference type="AlphaFoldDB" id="A0A507ASN5"/>
<evidence type="ECO:0000313" key="6">
    <source>
        <dbReference type="EMBL" id="TPX07919.1"/>
    </source>
</evidence>
<dbReference type="RefSeq" id="XP_030989630.1">
    <property type="nucleotide sequence ID" value="XM_031132986.1"/>
</dbReference>
<dbReference type="OrthoDB" id="9995210at2759"/>
<dbReference type="Gene3D" id="3.40.710.10">
    <property type="entry name" value="DD-peptidase/beta-lactamase superfamily"/>
    <property type="match status" value="1"/>
</dbReference>
<accession>A0A507ASN5</accession>
<dbReference type="GeneID" id="41977821"/>
<dbReference type="Gene3D" id="3.30.750.24">
    <property type="entry name" value="STAS domain"/>
    <property type="match status" value="1"/>
</dbReference>
<dbReference type="EC" id="3.5.1.2" evidence="3"/>
<dbReference type="FunFam" id="3.40.710.10:FF:000005">
    <property type="entry name" value="Glutaminase"/>
    <property type="match status" value="1"/>
</dbReference>
<comment type="similarity">
    <text evidence="1">Belongs to the glutaminase family.</text>
</comment>
<evidence type="ECO:0000256" key="3">
    <source>
        <dbReference type="ARBA" id="ARBA00012918"/>
    </source>
</evidence>
<dbReference type="InterPro" id="IPR036513">
    <property type="entry name" value="STAS_dom_sf"/>
</dbReference>
<gene>
    <name evidence="6" type="ORF">E0L32_010374</name>
</gene>
<organism evidence="6 7">
    <name type="scientific">Thyridium curvatum</name>
    <dbReference type="NCBI Taxonomy" id="1093900"/>
    <lineage>
        <taxon>Eukaryota</taxon>
        <taxon>Fungi</taxon>
        <taxon>Dikarya</taxon>
        <taxon>Ascomycota</taxon>
        <taxon>Pezizomycotina</taxon>
        <taxon>Sordariomycetes</taxon>
        <taxon>Sordariomycetidae</taxon>
        <taxon>Thyridiales</taxon>
        <taxon>Thyridiaceae</taxon>
        <taxon>Thyridium</taxon>
    </lineage>
</organism>
<dbReference type="SUPFAM" id="SSF56601">
    <property type="entry name" value="beta-lactamase/transpeptidase-like"/>
    <property type="match status" value="1"/>
</dbReference>
<evidence type="ECO:0000256" key="4">
    <source>
        <dbReference type="ARBA" id="ARBA00022801"/>
    </source>
</evidence>
<dbReference type="Proteomes" id="UP000319257">
    <property type="component" value="Unassembled WGS sequence"/>
</dbReference>
<evidence type="ECO:0000256" key="5">
    <source>
        <dbReference type="ARBA" id="ARBA00049534"/>
    </source>
</evidence>
<dbReference type="EMBL" id="SKBQ01000083">
    <property type="protein sequence ID" value="TPX07919.1"/>
    <property type="molecule type" value="Genomic_DNA"/>
</dbReference>
<sequence>MESPIPDYLNRVLEATRPLESGQPAGYIETLAKADTSKLAVALAMVDGTIYSAGDDQVEFSIQSISKAFVYALAIDDAGLDKVLEKIGVEPSGGAYNGIPVSVDRSTSRPMNPMINAGAIAAHALVVGPNATVEERTDRILKALSRLAGRQLHVDETVYEDELKDSGRNMGIAYILKAAGFIECDPQDAVKGYIRQCAINVNVRDLAMMAATLCNGGKQPISGDQIFPQQSVRQVLSVMTTCGMYDAAGTWVANVGIPAKSGVAGGIIGALPGQLGIAAFSPKLDKKGNSVRGVAICEKMSRDMGLHMMDASQISRSTVRVSVAIIEAGGGKGKPVEKRKVIIFSLKGAVRFTGLERLSRTIAHELSPPTPEHPDAGKHRDAYAVVISLREVYSLNKIARQILHDDIQRLLIEGRRVIVIDPTTALRMETVKDENSFHIVSYEAEARDFIGGSGCKLNPSSDLW</sequence>
<dbReference type="PANTHER" id="PTHR12544">
    <property type="entry name" value="GLUTAMINASE"/>
    <property type="match status" value="1"/>
</dbReference>
<dbReference type="STRING" id="1093900.A0A507ASN5"/>
<evidence type="ECO:0000313" key="7">
    <source>
        <dbReference type="Proteomes" id="UP000319257"/>
    </source>
</evidence>
<name>A0A507ASN5_9PEZI</name>